<evidence type="ECO:0000259" key="1">
    <source>
        <dbReference type="PROSITE" id="PS51186"/>
    </source>
</evidence>
<dbReference type="Gene3D" id="3.40.630.30">
    <property type="match status" value="1"/>
</dbReference>
<protein>
    <submittedName>
        <fullName evidence="2">Ribosomal-protein-alanine N-acetyltransferase</fullName>
        <ecNumber evidence="2">2.3.1.267</ecNumber>
    </submittedName>
</protein>
<evidence type="ECO:0000313" key="3">
    <source>
        <dbReference type="Proteomes" id="UP001238088"/>
    </source>
</evidence>
<keyword evidence="3" id="KW-1185">Reference proteome</keyword>
<sequence length="185" mass="21714">MVSTFKFTHFPELKTERLTLRNATINDSNDLFELYSSKAVVEYMPFTPFTSVEQAVNEMNWYQQIFDEQTGLRWMIQDRESKKVIGTCGYLNYERTNNRLEIGYDLSPEYWGRGLMPEAVKSIIQFGFSTMNLNKIEAKIEPANTASLRLMEKLGFQKEGLLRQHEFEKGRYIDLAVFSLLRSEY</sequence>
<dbReference type="Pfam" id="PF13302">
    <property type="entry name" value="Acetyltransf_3"/>
    <property type="match status" value="1"/>
</dbReference>
<dbReference type="PROSITE" id="PS51186">
    <property type="entry name" value="GNAT"/>
    <property type="match status" value="1"/>
</dbReference>
<proteinExistence type="predicted"/>
<keyword evidence="2" id="KW-0808">Transferase</keyword>
<dbReference type="GO" id="GO:0008999">
    <property type="term" value="F:protein-N-terminal-alanine acetyltransferase activity"/>
    <property type="evidence" value="ECO:0007669"/>
    <property type="project" value="UniProtKB-EC"/>
</dbReference>
<dbReference type="Proteomes" id="UP001238088">
    <property type="component" value="Unassembled WGS sequence"/>
</dbReference>
<dbReference type="InterPro" id="IPR000182">
    <property type="entry name" value="GNAT_dom"/>
</dbReference>
<feature type="domain" description="N-acetyltransferase" evidence="1">
    <location>
        <begin position="18"/>
        <end position="174"/>
    </location>
</feature>
<keyword evidence="2" id="KW-0012">Acyltransferase</keyword>
<accession>A0ABU0ADK3</accession>
<comment type="caution">
    <text evidence="2">The sequence shown here is derived from an EMBL/GenBank/DDBJ whole genome shotgun (WGS) entry which is preliminary data.</text>
</comment>
<reference evidence="2 3" key="1">
    <citation type="submission" date="2023-07" db="EMBL/GenBank/DDBJ databases">
        <title>Genomic Encyclopedia of Type Strains, Phase IV (KMG-IV): sequencing the most valuable type-strain genomes for metagenomic binning, comparative biology and taxonomic classification.</title>
        <authorList>
            <person name="Goeker M."/>
        </authorList>
    </citation>
    <scope>NUCLEOTIDE SEQUENCE [LARGE SCALE GENOMIC DNA]</scope>
    <source>
        <strain evidence="2 3">DSM 23494</strain>
    </source>
</reference>
<dbReference type="RefSeq" id="WP_307472810.1">
    <property type="nucleotide sequence ID" value="NZ_JAUSUB010000004.1"/>
</dbReference>
<dbReference type="EC" id="2.3.1.267" evidence="2"/>
<evidence type="ECO:0000313" key="2">
    <source>
        <dbReference type="EMBL" id="MDQ0269323.1"/>
    </source>
</evidence>
<dbReference type="InterPro" id="IPR051908">
    <property type="entry name" value="Ribosomal_N-acetyltransferase"/>
</dbReference>
<dbReference type="PANTHER" id="PTHR43441">
    <property type="entry name" value="RIBOSOMAL-PROTEIN-SERINE ACETYLTRANSFERASE"/>
    <property type="match status" value="1"/>
</dbReference>
<dbReference type="SUPFAM" id="SSF55729">
    <property type="entry name" value="Acyl-CoA N-acyltransferases (Nat)"/>
    <property type="match status" value="1"/>
</dbReference>
<dbReference type="PANTHER" id="PTHR43441:SF11">
    <property type="entry name" value="RIBOSOMAL-PROTEIN-SERINE ACETYLTRANSFERASE"/>
    <property type="match status" value="1"/>
</dbReference>
<dbReference type="InterPro" id="IPR016181">
    <property type="entry name" value="Acyl_CoA_acyltransferase"/>
</dbReference>
<name>A0ABU0ADK3_9BACI</name>
<dbReference type="EMBL" id="JAUSUB010000004">
    <property type="protein sequence ID" value="MDQ0269323.1"/>
    <property type="molecule type" value="Genomic_DNA"/>
</dbReference>
<gene>
    <name evidence="2" type="ORF">J2S17_001194</name>
</gene>
<organism evidence="2 3">
    <name type="scientific">Cytobacillus purgationiresistens</name>
    <dbReference type="NCBI Taxonomy" id="863449"/>
    <lineage>
        <taxon>Bacteria</taxon>
        <taxon>Bacillati</taxon>
        <taxon>Bacillota</taxon>
        <taxon>Bacilli</taxon>
        <taxon>Bacillales</taxon>
        <taxon>Bacillaceae</taxon>
        <taxon>Cytobacillus</taxon>
    </lineage>
</organism>